<dbReference type="EMBL" id="QNRE01000003">
    <property type="protein sequence ID" value="RBO92630.1"/>
    <property type="molecule type" value="Genomic_DNA"/>
</dbReference>
<keyword evidence="1" id="KW-0732">Signal</keyword>
<sequence length="107" mass="11077">MLGVKLGMLSCTSALVLAAAAVVAPTASAIPTGSFGDGRQVVIIDGVLEISNLDECWASGFPRDIDVDNRSSRSYLVFASDDCSGAPVATVPARTRETHHGWSARAA</sequence>
<protein>
    <submittedName>
        <fullName evidence="2">Uncharacterized protein</fullName>
    </submittedName>
</protein>
<dbReference type="STRING" id="1210090.GCA_001613185_06138"/>
<dbReference type="Proteomes" id="UP000252586">
    <property type="component" value="Unassembled WGS sequence"/>
</dbReference>
<gene>
    <name evidence="2" type="ORF">DFR74_103274</name>
</gene>
<dbReference type="AlphaFoldDB" id="A0A366DRA7"/>
<reference evidence="2 3" key="1">
    <citation type="submission" date="2018-06" db="EMBL/GenBank/DDBJ databases">
        <title>Genomic Encyclopedia of Type Strains, Phase IV (KMG-IV): sequencing the most valuable type-strain genomes for metagenomic binning, comparative biology and taxonomic classification.</title>
        <authorList>
            <person name="Goeker M."/>
        </authorList>
    </citation>
    <scope>NUCLEOTIDE SEQUENCE [LARGE SCALE GENOMIC DNA]</scope>
    <source>
        <strain evidence="2 3">DSM 44599</strain>
    </source>
</reference>
<evidence type="ECO:0000256" key="1">
    <source>
        <dbReference type="SAM" id="SignalP"/>
    </source>
</evidence>
<keyword evidence="3" id="KW-1185">Reference proteome</keyword>
<proteinExistence type="predicted"/>
<evidence type="ECO:0000313" key="3">
    <source>
        <dbReference type="Proteomes" id="UP000252586"/>
    </source>
</evidence>
<evidence type="ECO:0000313" key="2">
    <source>
        <dbReference type="EMBL" id="RBO92630.1"/>
    </source>
</evidence>
<comment type="caution">
    <text evidence="2">The sequence shown here is derived from an EMBL/GenBank/DDBJ whole genome shotgun (WGS) entry which is preliminary data.</text>
</comment>
<accession>A0A366DRA7</accession>
<feature type="chain" id="PRO_5016752616" evidence="1">
    <location>
        <begin position="30"/>
        <end position="107"/>
    </location>
</feature>
<organism evidence="2 3">
    <name type="scientific">Nocardia puris</name>
    <dbReference type="NCBI Taxonomy" id="208602"/>
    <lineage>
        <taxon>Bacteria</taxon>
        <taxon>Bacillati</taxon>
        <taxon>Actinomycetota</taxon>
        <taxon>Actinomycetes</taxon>
        <taxon>Mycobacteriales</taxon>
        <taxon>Nocardiaceae</taxon>
        <taxon>Nocardia</taxon>
    </lineage>
</organism>
<feature type="signal peptide" evidence="1">
    <location>
        <begin position="1"/>
        <end position="29"/>
    </location>
</feature>
<name>A0A366DRA7_9NOCA</name>